<keyword evidence="11" id="KW-0732">Signal</keyword>
<dbReference type="SUPFAM" id="SSF103088">
    <property type="entry name" value="OmpA-like"/>
    <property type="match status" value="1"/>
</dbReference>
<reference evidence="13 14" key="1">
    <citation type="submission" date="2017-02" db="EMBL/GenBank/DDBJ databases">
        <authorList>
            <person name="Peterson S.W."/>
        </authorList>
    </citation>
    <scope>NUCLEOTIDE SEQUENCE [LARGE SCALE GENOMIC DNA]</scope>
    <source>
        <strain evidence="13 14">DSM 22899</strain>
    </source>
</reference>
<dbReference type="RefSeq" id="WP_079717413.1">
    <property type="nucleotide sequence ID" value="NZ_FUYS01000006.1"/>
</dbReference>
<dbReference type="PANTHER" id="PTHR30329">
    <property type="entry name" value="STATOR ELEMENT OF FLAGELLAR MOTOR COMPLEX"/>
    <property type="match status" value="1"/>
</dbReference>
<evidence type="ECO:0000256" key="5">
    <source>
        <dbReference type="ARBA" id="ARBA00023065"/>
    </source>
</evidence>
<dbReference type="Pfam" id="PF00691">
    <property type="entry name" value="OmpA"/>
    <property type="match status" value="1"/>
</dbReference>
<proteinExistence type="predicted"/>
<dbReference type="InterPro" id="IPR011250">
    <property type="entry name" value="OMP/PagP_B-barrel"/>
</dbReference>
<dbReference type="SUPFAM" id="SSF56925">
    <property type="entry name" value="OMPA-like"/>
    <property type="match status" value="1"/>
</dbReference>
<dbReference type="InterPro" id="IPR050330">
    <property type="entry name" value="Bact_OuterMem_StrucFunc"/>
</dbReference>
<feature type="domain" description="OmpA-like" evidence="12">
    <location>
        <begin position="350"/>
        <end position="462"/>
    </location>
</feature>
<evidence type="ECO:0000256" key="7">
    <source>
        <dbReference type="ARBA" id="ARBA00023136"/>
    </source>
</evidence>
<keyword evidence="7 9" id="KW-0472">Membrane</keyword>
<feature type="chain" id="PRO_5012278683" evidence="11">
    <location>
        <begin position="27"/>
        <end position="462"/>
    </location>
</feature>
<dbReference type="Proteomes" id="UP000190541">
    <property type="component" value="Unassembled WGS sequence"/>
</dbReference>
<evidence type="ECO:0000256" key="8">
    <source>
        <dbReference type="ARBA" id="ARBA00023237"/>
    </source>
</evidence>
<dbReference type="OrthoDB" id="1522982at2"/>
<evidence type="ECO:0000256" key="3">
    <source>
        <dbReference type="ARBA" id="ARBA00022452"/>
    </source>
</evidence>
<accession>A0A1T5DDJ4</accession>
<keyword evidence="3" id="KW-1134">Transmembrane beta strand</keyword>
<dbReference type="InterPro" id="IPR006664">
    <property type="entry name" value="OMP_bac"/>
</dbReference>
<evidence type="ECO:0000256" key="10">
    <source>
        <dbReference type="SAM" id="MobiDB-lite"/>
    </source>
</evidence>
<dbReference type="SUPFAM" id="SSF103647">
    <property type="entry name" value="TSP type-3 repeat"/>
    <property type="match status" value="1"/>
</dbReference>
<feature type="signal peptide" evidence="11">
    <location>
        <begin position="1"/>
        <end position="26"/>
    </location>
</feature>
<evidence type="ECO:0000256" key="11">
    <source>
        <dbReference type="SAM" id="SignalP"/>
    </source>
</evidence>
<dbReference type="CDD" id="cd07185">
    <property type="entry name" value="OmpA_C-like"/>
    <property type="match status" value="1"/>
</dbReference>
<dbReference type="InterPro" id="IPR006665">
    <property type="entry name" value="OmpA-like"/>
</dbReference>
<comment type="subcellular location">
    <subcellularLocation>
        <location evidence="1">Cell outer membrane</location>
        <topology evidence="1">Multi-pass membrane protein</topology>
    </subcellularLocation>
</comment>
<keyword evidence="2" id="KW-0813">Transport</keyword>
<feature type="region of interest" description="Disordered" evidence="10">
    <location>
        <begin position="313"/>
        <end position="332"/>
    </location>
</feature>
<dbReference type="AlphaFoldDB" id="A0A1T5DDJ4"/>
<evidence type="ECO:0000256" key="1">
    <source>
        <dbReference type="ARBA" id="ARBA00004571"/>
    </source>
</evidence>
<keyword evidence="4" id="KW-0812">Transmembrane</keyword>
<dbReference type="PRINTS" id="PR01021">
    <property type="entry name" value="OMPADOMAIN"/>
</dbReference>
<keyword evidence="8" id="KW-0998">Cell outer membrane</keyword>
<dbReference type="PROSITE" id="PS51123">
    <property type="entry name" value="OMPA_2"/>
    <property type="match status" value="1"/>
</dbReference>
<evidence type="ECO:0000313" key="14">
    <source>
        <dbReference type="Proteomes" id="UP000190541"/>
    </source>
</evidence>
<evidence type="ECO:0000256" key="9">
    <source>
        <dbReference type="PROSITE-ProRule" id="PRU00473"/>
    </source>
</evidence>
<gene>
    <name evidence="13" type="ORF">SAMN05660226_02738</name>
</gene>
<dbReference type="Gene3D" id="4.10.1080.10">
    <property type="entry name" value="TSP type-3 repeat"/>
    <property type="match status" value="1"/>
</dbReference>
<evidence type="ECO:0000256" key="4">
    <source>
        <dbReference type="ARBA" id="ARBA00022692"/>
    </source>
</evidence>
<dbReference type="GO" id="GO:0006811">
    <property type="term" value="P:monoatomic ion transport"/>
    <property type="evidence" value="ECO:0007669"/>
    <property type="project" value="UniProtKB-KW"/>
</dbReference>
<sequence>MNYSTIKTAVACSLVAALGFAETAQAQEPTVFGGRSQYRTWTIGVNGGFTTPSVIIGGSNSFGKELGFFEYKLREYYGITLRKQFSSWFGLEGAVNRGRIFAHNEGGAKTYYNPSWPGVDPAGYESAETSVQYSASINGVFQFATIDFLRRENAVNFYASVGLGMLAYNPVGYTDADGSTGAWDNKGNWGQERDGGAELTGDKDFKRATNIPVGVGMKFKLSDRVALNLGYTMNFVDDKTLYGPVNGRATNDKFSYTYAGLEFSLGSSSKPDLTWHNPVSTLYDELKDPSLRNELEALKQRVSTLEGLVDELSRDEDGDGVSDKFDKCPGTPAGTQVDGAGCPIKFPEPEVKEVTGTYPNIQFEFDSSVLKTESYAILDRLSSELRESGATVTLDGHASAEGSEAYNLNLSRDRANSVKQYLVNSGVDAAKINVQAFGESAPIASNATEEGRVLNRRVEIKK</sequence>
<dbReference type="PANTHER" id="PTHR30329:SF21">
    <property type="entry name" value="LIPOPROTEIN YIAD-RELATED"/>
    <property type="match status" value="1"/>
</dbReference>
<keyword evidence="14" id="KW-1185">Reference proteome</keyword>
<keyword evidence="5" id="KW-0406">Ion transport</keyword>
<dbReference type="GO" id="GO:0046930">
    <property type="term" value="C:pore complex"/>
    <property type="evidence" value="ECO:0007669"/>
    <property type="project" value="UniProtKB-KW"/>
</dbReference>
<evidence type="ECO:0000259" key="12">
    <source>
        <dbReference type="PROSITE" id="PS51123"/>
    </source>
</evidence>
<dbReference type="InterPro" id="IPR036737">
    <property type="entry name" value="OmpA-like_sf"/>
</dbReference>
<dbReference type="GO" id="GO:0009279">
    <property type="term" value="C:cell outer membrane"/>
    <property type="evidence" value="ECO:0007669"/>
    <property type="project" value="UniProtKB-SubCell"/>
</dbReference>
<evidence type="ECO:0000256" key="2">
    <source>
        <dbReference type="ARBA" id="ARBA00022448"/>
    </source>
</evidence>
<dbReference type="Gene3D" id="3.30.1330.60">
    <property type="entry name" value="OmpA-like domain"/>
    <property type="match status" value="1"/>
</dbReference>
<evidence type="ECO:0000256" key="6">
    <source>
        <dbReference type="ARBA" id="ARBA00023114"/>
    </source>
</evidence>
<evidence type="ECO:0000313" key="13">
    <source>
        <dbReference type="EMBL" id="SKB69784.1"/>
    </source>
</evidence>
<dbReference type="Gene3D" id="2.40.160.20">
    <property type="match status" value="1"/>
</dbReference>
<dbReference type="GO" id="GO:0015288">
    <property type="term" value="F:porin activity"/>
    <property type="evidence" value="ECO:0007669"/>
    <property type="project" value="UniProtKB-KW"/>
</dbReference>
<dbReference type="InterPro" id="IPR028974">
    <property type="entry name" value="TSP_type-3_rpt"/>
</dbReference>
<protein>
    <submittedName>
        <fullName evidence="13">OmpA-OmpF porin, OOP family</fullName>
    </submittedName>
</protein>
<keyword evidence="6" id="KW-0626">Porin</keyword>
<dbReference type="GO" id="GO:0005509">
    <property type="term" value="F:calcium ion binding"/>
    <property type="evidence" value="ECO:0007669"/>
    <property type="project" value="InterPro"/>
</dbReference>
<organism evidence="13 14">
    <name type="scientific">Parapedobacter luteus</name>
    <dbReference type="NCBI Taxonomy" id="623280"/>
    <lineage>
        <taxon>Bacteria</taxon>
        <taxon>Pseudomonadati</taxon>
        <taxon>Bacteroidota</taxon>
        <taxon>Sphingobacteriia</taxon>
        <taxon>Sphingobacteriales</taxon>
        <taxon>Sphingobacteriaceae</taxon>
        <taxon>Parapedobacter</taxon>
    </lineage>
</organism>
<dbReference type="EMBL" id="FUYS01000006">
    <property type="protein sequence ID" value="SKB69784.1"/>
    <property type="molecule type" value="Genomic_DNA"/>
</dbReference>
<dbReference type="STRING" id="623280.SAMN05660226_02738"/>
<name>A0A1T5DDJ4_9SPHI</name>